<name>A0ABU3CN74_9FLAO</name>
<evidence type="ECO:0000313" key="1">
    <source>
        <dbReference type="EMBL" id="MDT0647380.1"/>
    </source>
</evidence>
<keyword evidence="2" id="KW-1185">Reference proteome</keyword>
<reference evidence="1 2" key="1">
    <citation type="submission" date="2023-09" db="EMBL/GenBank/DDBJ databases">
        <authorList>
            <person name="Rey-Velasco X."/>
        </authorList>
    </citation>
    <scope>NUCLEOTIDE SEQUENCE [LARGE SCALE GENOMIC DNA]</scope>
    <source>
        <strain evidence="1 2">F260</strain>
    </source>
</reference>
<dbReference type="EMBL" id="JAVRHO010000016">
    <property type="protein sequence ID" value="MDT0647380.1"/>
    <property type="molecule type" value="Genomic_DNA"/>
</dbReference>
<dbReference type="PROSITE" id="PS51257">
    <property type="entry name" value="PROKAR_LIPOPROTEIN"/>
    <property type="match status" value="1"/>
</dbReference>
<protein>
    <submittedName>
        <fullName evidence="1">Lipocalin family protein</fullName>
    </submittedName>
</protein>
<evidence type="ECO:0000313" key="2">
    <source>
        <dbReference type="Proteomes" id="UP001245285"/>
    </source>
</evidence>
<accession>A0ABU3CN74</accession>
<sequence length="167" mass="19843">MKLWSLIVLIFLFYSCNKDSEEPYKLPENPVTLISSDSIKTWKIAERYNGKVRMNMGPCFMSYRQTFLRDSSFYDNNEKTKGCGETLKGKWHLHHNSKGDPYIKLVSPQISQLLNIPENYKFFKILYLSKDTLKLAFEHQQYGNKKRIITDLFVREDLDVGDRYYHH</sequence>
<gene>
    <name evidence="1" type="ORF">RM545_11825</name>
</gene>
<dbReference type="Proteomes" id="UP001245285">
    <property type="component" value="Unassembled WGS sequence"/>
</dbReference>
<organism evidence="1 2">
    <name type="scientific">Autumnicola lenta</name>
    <dbReference type="NCBI Taxonomy" id="3075593"/>
    <lineage>
        <taxon>Bacteria</taxon>
        <taxon>Pseudomonadati</taxon>
        <taxon>Bacteroidota</taxon>
        <taxon>Flavobacteriia</taxon>
        <taxon>Flavobacteriales</taxon>
        <taxon>Flavobacteriaceae</taxon>
        <taxon>Autumnicola</taxon>
    </lineage>
</organism>
<dbReference type="RefSeq" id="WP_311495490.1">
    <property type="nucleotide sequence ID" value="NZ_JAVRHO010000016.1"/>
</dbReference>
<proteinExistence type="predicted"/>
<comment type="caution">
    <text evidence="1">The sequence shown here is derived from an EMBL/GenBank/DDBJ whole genome shotgun (WGS) entry which is preliminary data.</text>
</comment>